<evidence type="ECO:0000256" key="6">
    <source>
        <dbReference type="ARBA" id="ARBA00023008"/>
    </source>
</evidence>
<dbReference type="PANTHER" id="PTHR11474:SF76">
    <property type="entry name" value="SHKT DOMAIN-CONTAINING PROTEIN"/>
    <property type="match status" value="1"/>
</dbReference>
<evidence type="ECO:0000256" key="9">
    <source>
        <dbReference type="ARBA" id="ARBA00048233"/>
    </source>
</evidence>
<name>A0AA39Z3B2_9PEZI</name>
<evidence type="ECO:0000256" key="2">
    <source>
        <dbReference type="ARBA" id="ARBA00009928"/>
    </source>
</evidence>
<accession>A0AA39Z3B2</accession>
<evidence type="ECO:0000259" key="11">
    <source>
        <dbReference type="PROSITE" id="PS00497"/>
    </source>
</evidence>
<organism evidence="13 14">
    <name type="scientific">Cercophora samala</name>
    <dbReference type="NCBI Taxonomy" id="330535"/>
    <lineage>
        <taxon>Eukaryota</taxon>
        <taxon>Fungi</taxon>
        <taxon>Dikarya</taxon>
        <taxon>Ascomycota</taxon>
        <taxon>Pezizomycotina</taxon>
        <taxon>Sordariomycetes</taxon>
        <taxon>Sordariomycetidae</taxon>
        <taxon>Sordariales</taxon>
        <taxon>Lasiosphaeriaceae</taxon>
        <taxon>Cercophora</taxon>
    </lineage>
</organism>
<dbReference type="Pfam" id="PF00264">
    <property type="entry name" value="Tyrosinase"/>
    <property type="match status" value="1"/>
</dbReference>
<dbReference type="Gene3D" id="1.10.1280.10">
    <property type="entry name" value="Di-copper center containing domain from catechol oxidase"/>
    <property type="match status" value="1"/>
</dbReference>
<evidence type="ECO:0000313" key="14">
    <source>
        <dbReference type="Proteomes" id="UP001174997"/>
    </source>
</evidence>
<reference evidence="13" key="1">
    <citation type="submission" date="2023-06" db="EMBL/GenBank/DDBJ databases">
        <title>Genome-scale phylogeny and comparative genomics of the fungal order Sordariales.</title>
        <authorList>
            <consortium name="Lawrence Berkeley National Laboratory"/>
            <person name="Hensen N."/>
            <person name="Bonometti L."/>
            <person name="Westerberg I."/>
            <person name="Brannstrom I.O."/>
            <person name="Guillou S."/>
            <person name="Cros-Aarteil S."/>
            <person name="Calhoun S."/>
            <person name="Haridas S."/>
            <person name="Kuo A."/>
            <person name="Mondo S."/>
            <person name="Pangilinan J."/>
            <person name="Riley R."/>
            <person name="Labutti K."/>
            <person name="Andreopoulos B."/>
            <person name="Lipzen A."/>
            <person name="Chen C."/>
            <person name="Yanf M."/>
            <person name="Daum C."/>
            <person name="Ng V."/>
            <person name="Clum A."/>
            <person name="Steindorff A."/>
            <person name="Ohm R."/>
            <person name="Martin F."/>
            <person name="Silar P."/>
            <person name="Natvig D."/>
            <person name="Lalanne C."/>
            <person name="Gautier V."/>
            <person name="Ament-Velasquez S.L."/>
            <person name="Kruys A."/>
            <person name="Hutchinson M.I."/>
            <person name="Powell A.J."/>
            <person name="Barry K."/>
            <person name="Miller A.N."/>
            <person name="Grigoriev I.V."/>
            <person name="Debuchy R."/>
            <person name="Gladieux P."/>
            <person name="Thoren M.H."/>
            <person name="Johannesson H."/>
        </authorList>
    </citation>
    <scope>NUCLEOTIDE SEQUENCE</scope>
    <source>
        <strain evidence="13">CBS 307.81</strain>
    </source>
</reference>
<keyword evidence="8" id="KW-0470">Melanin biosynthesis</keyword>
<comment type="caution">
    <text evidence="13">The sequence shown here is derived from an EMBL/GenBank/DDBJ whole genome shotgun (WGS) entry which is preliminary data.</text>
</comment>
<evidence type="ECO:0000256" key="8">
    <source>
        <dbReference type="ARBA" id="ARBA00023101"/>
    </source>
</evidence>
<evidence type="ECO:0000256" key="10">
    <source>
        <dbReference type="ARBA" id="ARBA00048881"/>
    </source>
</evidence>
<keyword evidence="14" id="KW-1185">Reference proteome</keyword>
<dbReference type="PROSITE" id="PS00497">
    <property type="entry name" value="TYROSINASE_1"/>
    <property type="match status" value="1"/>
</dbReference>
<comment type="similarity">
    <text evidence="2">Belongs to the tyrosinase family.</text>
</comment>
<sequence length="654" mass="75224">MTEARPDHVVIQGILPNQAPGIRREFTDWAKDPENNIQVSLFIRALQKFYDIPYTDTLSFFQVASIHGYPGNLKWDNSVAPPYERPGDETHYFYCTHNHFNFPTWHRPYMILFEQTVWELMGKVINEDLEFHDDADKQAWLEERNKWRLPYWDWALNSTKGKVPDLFVPSSVNIRVPLAADGSQPAPENVPNPLSRYQVKVDGVPKKMGDLPGDYKVDSVKLSDGTVLPWAECSGTSRWGIVPGTPSDKWSEGVNQADKIAPAINNHEWYFSDDDGKPDNDIFKHPVGDLVHRLFSGVKEWENFSSTRVSKAPSDKDWRQWVSLEYVHNNLHGWIGGDGVEAIGHMQNVPSAAFDPIFYMHHCNIDRITAIWQTLNDKAWFKSSVLAKRELYPFRGPREDGKIDYFTSNDVRDWTRFGYQYDLLEHRDGEDEHQYRKRILAFIDRSYLSTGQILLKDESHLFHDGSDTESFAEQDFDDYLIDVVYDRYVQALFLVLTGPTNSPKADQFSKLRSQWRPLPDPLLSRCASPHFRERWCGNCVSQQEENVLSNALIPLTIPLYNAAADKNTDGIESIRPDEVKDYLAGQLTWIAVTMNGTIIPWDRLPKTKVFVLKGKAKHYAENSKLSSYREYDALGHITHDKPAGASHEDYGEYA</sequence>
<proteinExistence type="inferred from homology"/>
<dbReference type="Proteomes" id="UP001174997">
    <property type="component" value="Unassembled WGS sequence"/>
</dbReference>
<evidence type="ECO:0000256" key="5">
    <source>
        <dbReference type="ARBA" id="ARBA00023002"/>
    </source>
</evidence>
<dbReference type="AlphaFoldDB" id="A0AA39Z3B2"/>
<dbReference type="PROSITE" id="PS00498">
    <property type="entry name" value="TYROSINASE_2"/>
    <property type="match status" value="1"/>
</dbReference>
<dbReference type="GO" id="GO:0042438">
    <property type="term" value="P:melanin biosynthetic process"/>
    <property type="evidence" value="ECO:0007669"/>
    <property type="project" value="UniProtKB-KW"/>
</dbReference>
<feature type="domain" description="Tyrosinase copper-binding" evidence="11">
    <location>
        <begin position="97"/>
        <end position="114"/>
    </location>
</feature>
<comment type="catalytic activity">
    <reaction evidence="10">
        <text>L-tyrosine + O2 = L-dopaquinone + H2O</text>
        <dbReference type="Rhea" id="RHEA:18117"/>
        <dbReference type="ChEBI" id="CHEBI:15377"/>
        <dbReference type="ChEBI" id="CHEBI:15379"/>
        <dbReference type="ChEBI" id="CHEBI:57924"/>
        <dbReference type="ChEBI" id="CHEBI:58315"/>
        <dbReference type="EC" id="1.14.18.1"/>
    </reaction>
</comment>
<evidence type="ECO:0000256" key="4">
    <source>
        <dbReference type="ARBA" id="ARBA00022723"/>
    </source>
</evidence>
<keyword evidence="7" id="KW-0503">Monooxygenase</keyword>
<dbReference type="GO" id="GO:0046872">
    <property type="term" value="F:metal ion binding"/>
    <property type="evidence" value="ECO:0007669"/>
    <property type="project" value="UniProtKB-KW"/>
</dbReference>
<protein>
    <recommendedName>
        <fullName evidence="3">tyrosinase</fullName>
        <ecNumber evidence="3">1.14.18.1</ecNumber>
    </recommendedName>
</protein>
<dbReference type="GO" id="GO:0004503">
    <property type="term" value="F:tyrosinase activity"/>
    <property type="evidence" value="ECO:0007669"/>
    <property type="project" value="UniProtKB-EC"/>
</dbReference>
<keyword evidence="5" id="KW-0560">Oxidoreductase</keyword>
<dbReference type="Pfam" id="PF18132">
    <property type="entry name" value="Tyrosinase_C"/>
    <property type="match status" value="1"/>
</dbReference>
<dbReference type="PANTHER" id="PTHR11474">
    <property type="entry name" value="TYROSINASE FAMILY MEMBER"/>
    <property type="match status" value="1"/>
</dbReference>
<dbReference type="InterPro" id="IPR002227">
    <property type="entry name" value="Tyrosinase_Cu-bd"/>
</dbReference>
<evidence type="ECO:0000256" key="3">
    <source>
        <dbReference type="ARBA" id="ARBA00011906"/>
    </source>
</evidence>
<dbReference type="SUPFAM" id="SSF48056">
    <property type="entry name" value="Di-copper centre-containing domain"/>
    <property type="match status" value="1"/>
</dbReference>
<evidence type="ECO:0000256" key="7">
    <source>
        <dbReference type="ARBA" id="ARBA00023033"/>
    </source>
</evidence>
<dbReference type="InterPro" id="IPR041640">
    <property type="entry name" value="Tyrosinase_C"/>
</dbReference>
<dbReference type="InterPro" id="IPR008922">
    <property type="entry name" value="Di-copper_centre_dom_sf"/>
</dbReference>
<comment type="cofactor">
    <cofactor evidence="1">
        <name>Cu(2+)</name>
        <dbReference type="ChEBI" id="CHEBI:29036"/>
    </cofactor>
</comment>
<gene>
    <name evidence="13" type="ORF">QBC41DRAFT_359526</name>
</gene>
<keyword evidence="4" id="KW-0479">Metal-binding</keyword>
<dbReference type="InterPro" id="IPR050316">
    <property type="entry name" value="Tyrosinase/Hemocyanin"/>
</dbReference>
<comment type="catalytic activity">
    <reaction evidence="9">
        <text>2 L-dopa + O2 = 2 L-dopaquinone + 2 H2O</text>
        <dbReference type="Rhea" id="RHEA:34287"/>
        <dbReference type="ChEBI" id="CHEBI:15377"/>
        <dbReference type="ChEBI" id="CHEBI:15379"/>
        <dbReference type="ChEBI" id="CHEBI:57504"/>
        <dbReference type="ChEBI" id="CHEBI:57924"/>
        <dbReference type="EC" id="1.14.18.1"/>
    </reaction>
</comment>
<evidence type="ECO:0000256" key="1">
    <source>
        <dbReference type="ARBA" id="ARBA00001973"/>
    </source>
</evidence>
<feature type="domain" description="Tyrosinase copper-binding" evidence="12">
    <location>
        <begin position="355"/>
        <end position="366"/>
    </location>
</feature>
<dbReference type="PRINTS" id="PR00092">
    <property type="entry name" value="TYROSINASE"/>
</dbReference>
<dbReference type="Gene3D" id="2.60.310.20">
    <property type="match status" value="1"/>
</dbReference>
<evidence type="ECO:0000259" key="12">
    <source>
        <dbReference type="PROSITE" id="PS00498"/>
    </source>
</evidence>
<dbReference type="EC" id="1.14.18.1" evidence="3"/>
<dbReference type="EMBL" id="JAULSY010000135">
    <property type="protein sequence ID" value="KAK0662965.1"/>
    <property type="molecule type" value="Genomic_DNA"/>
</dbReference>
<evidence type="ECO:0000313" key="13">
    <source>
        <dbReference type="EMBL" id="KAK0662965.1"/>
    </source>
</evidence>
<keyword evidence="6" id="KW-0186">Copper</keyword>